<dbReference type="RefSeq" id="WP_183394352.1">
    <property type="nucleotide sequence ID" value="NZ_JACIDR010000001.1"/>
</dbReference>
<comment type="cofactor">
    <cofactor evidence="1">
        <name>Mg(2+)</name>
        <dbReference type="ChEBI" id="CHEBI:18420"/>
    </cofactor>
</comment>
<accession>A0A7W6D1W2</accession>
<evidence type="ECO:0000313" key="6">
    <source>
        <dbReference type="Proteomes" id="UP000528964"/>
    </source>
</evidence>
<reference evidence="5 6" key="1">
    <citation type="submission" date="2020-08" db="EMBL/GenBank/DDBJ databases">
        <title>Genomic Encyclopedia of Type Strains, Phase IV (KMG-IV): sequencing the most valuable type-strain genomes for metagenomic binning, comparative biology and taxonomic classification.</title>
        <authorList>
            <person name="Goeker M."/>
        </authorList>
    </citation>
    <scope>NUCLEOTIDE SEQUENCE [LARGE SCALE GENOMIC DNA]</scope>
    <source>
        <strain evidence="5 6">DSM 25481</strain>
    </source>
</reference>
<dbReference type="AlphaFoldDB" id="A0A7W6D1W2"/>
<dbReference type="SUPFAM" id="SSF55811">
    <property type="entry name" value="Nudix"/>
    <property type="match status" value="1"/>
</dbReference>
<dbReference type="PRINTS" id="PR00502">
    <property type="entry name" value="NUDIXFAMILY"/>
</dbReference>
<evidence type="ECO:0000256" key="1">
    <source>
        <dbReference type="ARBA" id="ARBA00001946"/>
    </source>
</evidence>
<evidence type="ECO:0000256" key="2">
    <source>
        <dbReference type="ARBA" id="ARBA00022801"/>
    </source>
</evidence>
<dbReference type="PANTHER" id="PTHR43736:SF1">
    <property type="entry name" value="DIHYDRONEOPTERIN TRIPHOSPHATE DIPHOSPHATASE"/>
    <property type="match status" value="1"/>
</dbReference>
<dbReference type="Proteomes" id="UP000528964">
    <property type="component" value="Unassembled WGS sequence"/>
</dbReference>
<dbReference type="InterPro" id="IPR020476">
    <property type="entry name" value="Nudix_hydrolase"/>
</dbReference>
<dbReference type="PROSITE" id="PS51462">
    <property type="entry name" value="NUDIX"/>
    <property type="match status" value="1"/>
</dbReference>
<keyword evidence="6" id="KW-1185">Reference proteome</keyword>
<keyword evidence="2 3" id="KW-0378">Hydrolase</keyword>
<dbReference type="InterPro" id="IPR015797">
    <property type="entry name" value="NUDIX_hydrolase-like_dom_sf"/>
</dbReference>
<dbReference type="Pfam" id="PF00293">
    <property type="entry name" value="NUDIX"/>
    <property type="match status" value="1"/>
</dbReference>
<dbReference type="InterPro" id="IPR020084">
    <property type="entry name" value="NUDIX_hydrolase_CS"/>
</dbReference>
<dbReference type="InterPro" id="IPR000086">
    <property type="entry name" value="NUDIX_hydrolase_dom"/>
</dbReference>
<name>A0A7W6D1W2_9HYPH</name>
<dbReference type="GO" id="GO:0016787">
    <property type="term" value="F:hydrolase activity"/>
    <property type="evidence" value="ECO:0007669"/>
    <property type="project" value="UniProtKB-KW"/>
</dbReference>
<dbReference type="CDD" id="cd04673">
    <property type="entry name" value="NUDIX_ADPRase"/>
    <property type="match status" value="1"/>
</dbReference>
<comment type="similarity">
    <text evidence="3">Belongs to the Nudix hydrolase family.</text>
</comment>
<dbReference type="PROSITE" id="PS00893">
    <property type="entry name" value="NUDIX_BOX"/>
    <property type="match status" value="1"/>
</dbReference>
<gene>
    <name evidence="5" type="ORF">GGR24_001200</name>
</gene>
<dbReference type="PANTHER" id="PTHR43736">
    <property type="entry name" value="ADP-RIBOSE PYROPHOSPHATASE"/>
    <property type="match status" value="1"/>
</dbReference>
<comment type="caution">
    <text evidence="5">The sequence shown here is derived from an EMBL/GenBank/DDBJ whole genome shotgun (WGS) entry which is preliminary data.</text>
</comment>
<protein>
    <submittedName>
        <fullName evidence="5">ADP-ribose pyrophosphatase YjhB (NUDIX family)</fullName>
    </submittedName>
</protein>
<proteinExistence type="inferred from homology"/>
<evidence type="ECO:0000256" key="3">
    <source>
        <dbReference type="RuleBase" id="RU003476"/>
    </source>
</evidence>
<evidence type="ECO:0000313" key="5">
    <source>
        <dbReference type="EMBL" id="MBB3972567.1"/>
    </source>
</evidence>
<sequence length="147" mass="15466">MSEATDDRLRPARPLLAASLACFRDGAVLLARRGRAPSQGLWSLPGGLVELGETAREAAARELLEETGVRAEVVGLADLVEVVRRDETGAVERHMAVLAYAGRWVSGEPVAGEEATEVAWLAPEQVAGLEATAGLAEVVRRAAEIAA</sequence>
<organism evidence="5 6">
    <name type="scientific">Hansschlegelia beijingensis</name>
    <dbReference type="NCBI Taxonomy" id="1133344"/>
    <lineage>
        <taxon>Bacteria</taxon>
        <taxon>Pseudomonadati</taxon>
        <taxon>Pseudomonadota</taxon>
        <taxon>Alphaproteobacteria</taxon>
        <taxon>Hyphomicrobiales</taxon>
        <taxon>Methylopilaceae</taxon>
        <taxon>Hansschlegelia</taxon>
    </lineage>
</organism>
<feature type="domain" description="Nudix hydrolase" evidence="4">
    <location>
        <begin position="13"/>
        <end position="144"/>
    </location>
</feature>
<dbReference type="Gene3D" id="3.90.79.10">
    <property type="entry name" value="Nucleoside Triphosphate Pyrophosphohydrolase"/>
    <property type="match status" value="1"/>
</dbReference>
<dbReference type="EMBL" id="JACIDR010000001">
    <property type="protein sequence ID" value="MBB3972567.1"/>
    <property type="molecule type" value="Genomic_DNA"/>
</dbReference>
<evidence type="ECO:0000259" key="4">
    <source>
        <dbReference type="PROSITE" id="PS51462"/>
    </source>
</evidence>